<evidence type="ECO:0000313" key="2">
    <source>
        <dbReference type="EMBL" id="GGI57022.1"/>
    </source>
</evidence>
<dbReference type="Proteomes" id="UP000624701">
    <property type="component" value="Unassembled WGS sequence"/>
</dbReference>
<evidence type="ECO:0000313" key="3">
    <source>
        <dbReference type="Proteomes" id="UP000624701"/>
    </source>
</evidence>
<dbReference type="Pfam" id="PF08818">
    <property type="entry name" value="DUF1801"/>
    <property type="match status" value="1"/>
</dbReference>
<dbReference type="EMBL" id="BMDQ01000001">
    <property type="protein sequence ID" value="GGI57022.1"/>
    <property type="molecule type" value="Genomic_DNA"/>
</dbReference>
<gene>
    <name evidence="2" type="ORF">GCM10011444_13310</name>
</gene>
<comment type="caution">
    <text evidence="2">The sequence shown here is derived from an EMBL/GenBank/DDBJ whole genome shotgun (WGS) entry which is preliminary data.</text>
</comment>
<dbReference type="SUPFAM" id="SSF159888">
    <property type="entry name" value="YdhG-like"/>
    <property type="match status" value="1"/>
</dbReference>
<proteinExistence type="predicted"/>
<keyword evidence="3" id="KW-1185">Reference proteome</keyword>
<organism evidence="2 3">
    <name type="scientific">Winogradskyella haliclonae</name>
    <dbReference type="NCBI Taxonomy" id="2048558"/>
    <lineage>
        <taxon>Bacteria</taxon>
        <taxon>Pseudomonadati</taxon>
        <taxon>Bacteroidota</taxon>
        <taxon>Flavobacteriia</taxon>
        <taxon>Flavobacteriales</taxon>
        <taxon>Flavobacteriaceae</taxon>
        <taxon>Winogradskyella</taxon>
    </lineage>
</organism>
<name>A0ABQ2BYY7_9FLAO</name>
<evidence type="ECO:0000259" key="1">
    <source>
        <dbReference type="Pfam" id="PF08818"/>
    </source>
</evidence>
<reference evidence="3" key="1">
    <citation type="journal article" date="2019" name="Int. J. Syst. Evol. Microbiol.">
        <title>The Global Catalogue of Microorganisms (GCM) 10K type strain sequencing project: providing services to taxonomists for standard genome sequencing and annotation.</title>
        <authorList>
            <consortium name="The Broad Institute Genomics Platform"/>
            <consortium name="The Broad Institute Genome Sequencing Center for Infectious Disease"/>
            <person name="Wu L."/>
            <person name="Ma J."/>
        </authorList>
    </citation>
    <scope>NUCLEOTIDE SEQUENCE [LARGE SCALE GENOMIC DNA]</scope>
    <source>
        <strain evidence="3">CCM 8681</strain>
    </source>
</reference>
<dbReference type="Gene3D" id="3.90.1150.200">
    <property type="match status" value="1"/>
</dbReference>
<accession>A0ABQ2BYY7</accession>
<sequence>MNPAEEYILEQQEPFKSILLQLQTIIEAVVPDVEMLYKWRIPVFYSKGISICYLNQSKDYVDFAFWHRKQIDKYQEHFVLSNRKSVASLRYKSVDDIQDDVIVYVLQEQLRINTSPYAVIGKSRIKKK</sequence>
<dbReference type="RefSeq" id="WP_188373906.1">
    <property type="nucleotide sequence ID" value="NZ_BMDQ01000001.1"/>
</dbReference>
<protein>
    <recommendedName>
        <fullName evidence="1">YdhG-like domain-containing protein</fullName>
    </recommendedName>
</protein>
<feature type="domain" description="YdhG-like" evidence="1">
    <location>
        <begin position="16"/>
        <end position="109"/>
    </location>
</feature>
<dbReference type="InterPro" id="IPR014922">
    <property type="entry name" value="YdhG-like"/>
</dbReference>